<dbReference type="RefSeq" id="XP_018466155.1">
    <property type="nucleotide sequence ID" value="XM_018610653.2"/>
</dbReference>
<sequence>MDPFAGTSKFVSFGNYEDSVSLSSSQLPFVGTQGAEASSGFDGDTPAEPKGRQRWTASDDVVLISAWLNTSKDPVVNNEQRAGAFWRRVADYFAASQEAAATQREPKNCKHRWHRINDEVSKFCGAYEAATREKTSGQNENDVLKNAHRIFLINRKKKFTLEHAWKELRYDQKWCDLGTAKTDGRSKKRKCDEVVDESPSEATTNKRPPGIKAAKASAKKKAGQAQSLGEFESMWSIKNEDLKRKEGLCKMNLLEKLMGKTEPLTESEEGLKQKLIDDLMSS</sequence>
<evidence type="ECO:0000313" key="3">
    <source>
        <dbReference type="Proteomes" id="UP000504610"/>
    </source>
</evidence>
<evidence type="ECO:0000259" key="2">
    <source>
        <dbReference type="PROSITE" id="PS50090"/>
    </source>
</evidence>
<dbReference type="Proteomes" id="UP000504610">
    <property type="component" value="Chromosome 5"/>
</dbReference>
<dbReference type="PANTHER" id="PTHR45023">
    <property type="match status" value="1"/>
</dbReference>
<dbReference type="KEGG" id="rsz:108837625"/>
<feature type="compositionally biased region" description="Basic and acidic residues" evidence="1">
    <location>
        <begin position="269"/>
        <end position="282"/>
    </location>
</feature>
<feature type="region of interest" description="Disordered" evidence="1">
    <location>
        <begin position="32"/>
        <end position="54"/>
    </location>
</feature>
<evidence type="ECO:0000256" key="1">
    <source>
        <dbReference type="SAM" id="MobiDB-lite"/>
    </source>
</evidence>
<name>A0A6J0M125_RAPSA</name>
<keyword evidence="3" id="KW-1185">Reference proteome</keyword>
<reference evidence="3" key="1">
    <citation type="journal article" date="2019" name="Database">
        <title>The radish genome database (RadishGD): an integrated information resource for radish genomics.</title>
        <authorList>
            <person name="Yu H.J."/>
            <person name="Baek S."/>
            <person name="Lee Y.J."/>
            <person name="Cho A."/>
            <person name="Mun J.H."/>
        </authorList>
    </citation>
    <scope>NUCLEOTIDE SEQUENCE [LARGE SCALE GENOMIC DNA]</scope>
    <source>
        <strain evidence="3">cv. WK10039</strain>
    </source>
</reference>
<dbReference type="PROSITE" id="PS50090">
    <property type="entry name" value="MYB_LIKE"/>
    <property type="match status" value="1"/>
</dbReference>
<protein>
    <submittedName>
        <fullName evidence="4">Glutathione S-transferase T3</fullName>
    </submittedName>
</protein>
<accession>A0A6J0M125</accession>
<dbReference type="GeneID" id="108837625"/>
<feature type="domain" description="Myb-like" evidence="2">
    <location>
        <begin position="47"/>
        <end position="117"/>
    </location>
</feature>
<dbReference type="OrthoDB" id="1074748at2759"/>
<organism evidence="3 4">
    <name type="scientific">Raphanus sativus</name>
    <name type="common">Radish</name>
    <name type="synonym">Raphanus raphanistrum var. sativus</name>
    <dbReference type="NCBI Taxonomy" id="3726"/>
    <lineage>
        <taxon>Eukaryota</taxon>
        <taxon>Viridiplantae</taxon>
        <taxon>Streptophyta</taxon>
        <taxon>Embryophyta</taxon>
        <taxon>Tracheophyta</taxon>
        <taxon>Spermatophyta</taxon>
        <taxon>Magnoliopsida</taxon>
        <taxon>eudicotyledons</taxon>
        <taxon>Gunneridae</taxon>
        <taxon>Pentapetalae</taxon>
        <taxon>rosids</taxon>
        <taxon>malvids</taxon>
        <taxon>Brassicales</taxon>
        <taxon>Brassicaceae</taxon>
        <taxon>Brassiceae</taxon>
        <taxon>Raphanus</taxon>
    </lineage>
</organism>
<proteinExistence type="predicted"/>
<feature type="region of interest" description="Disordered" evidence="1">
    <location>
        <begin position="186"/>
        <end position="223"/>
    </location>
</feature>
<evidence type="ECO:0000313" key="4">
    <source>
        <dbReference type="RefSeq" id="XP_018466155.1"/>
    </source>
</evidence>
<dbReference type="PANTHER" id="PTHR45023:SF4">
    <property type="entry name" value="GLYCINE-RICH PROTEIN-RELATED"/>
    <property type="match status" value="1"/>
</dbReference>
<gene>
    <name evidence="4" type="primary">LOC108837625</name>
</gene>
<feature type="region of interest" description="Disordered" evidence="1">
    <location>
        <begin position="260"/>
        <end position="282"/>
    </location>
</feature>
<dbReference type="InterPro" id="IPR001005">
    <property type="entry name" value="SANT/Myb"/>
</dbReference>
<reference evidence="4" key="2">
    <citation type="submission" date="2025-08" db="UniProtKB">
        <authorList>
            <consortium name="RefSeq"/>
        </authorList>
    </citation>
    <scope>IDENTIFICATION</scope>
    <source>
        <tissue evidence="4">Leaf</tissue>
    </source>
</reference>
<dbReference type="AlphaFoldDB" id="A0A6J0M125"/>